<accession>A0A914L1E0</accession>
<sequence length="89" mass="9803">MVLAAFSMDGLRHSGDVLAEKIGNCLSINGFSIKKLICCVRDNAANIQSAIRELEKDSFQCGAHFLNCVMNDCLKNECVNNIIIKVRVD</sequence>
<protein>
    <submittedName>
        <fullName evidence="2">Uncharacterized protein</fullName>
    </submittedName>
</protein>
<name>A0A914L1E0_MELIC</name>
<evidence type="ECO:0000313" key="1">
    <source>
        <dbReference type="Proteomes" id="UP000887563"/>
    </source>
</evidence>
<dbReference type="Proteomes" id="UP000887563">
    <property type="component" value="Unplaced"/>
</dbReference>
<dbReference type="AlphaFoldDB" id="A0A914L1E0"/>
<dbReference type="WBParaSite" id="Minc3s00206g07554">
    <property type="protein sequence ID" value="Minc3s00206g07554"/>
    <property type="gene ID" value="Minc3s00206g07554"/>
</dbReference>
<organism evidence="1 2">
    <name type="scientific">Meloidogyne incognita</name>
    <name type="common">Southern root-knot nematode worm</name>
    <name type="synonym">Oxyuris incognita</name>
    <dbReference type="NCBI Taxonomy" id="6306"/>
    <lineage>
        <taxon>Eukaryota</taxon>
        <taxon>Metazoa</taxon>
        <taxon>Ecdysozoa</taxon>
        <taxon>Nematoda</taxon>
        <taxon>Chromadorea</taxon>
        <taxon>Rhabditida</taxon>
        <taxon>Tylenchina</taxon>
        <taxon>Tylenchomorpha</taxon>
        <taxon>Tylenchoidea</taxon>
        <taxon>Meloidogynidae</taxon>
        <taxon>Meloidogyninae</taxon>
        <taxon>Meloidogyne</taxon>
        <taxon>Meloidogyne incognita group</taxon>
    </lineage>
</organism>
<dbReference type="SUPFAM" id="SSF53098">
    <property type="entry name" value="Ribonuclease H-like"/>
    <property type="match status" value="1"/>
</dbReference>
<reference evidence="2" key="1">
    <citation type="submission" date="2022-11" db="UniProtKB">
        <authorList>
            <consortium name="WormBaseParasite"/>
        </authorList>
    </citation>
    <scope>IDENTIFICATION</scope>
</reference>
<keyword evidence="1" id="KW-1185">Reference proteome</keyword>
<dbReference type="InterPro" id="IPR012337">
    <property type="entry name" value="RNaseH-like_sf"/>
</dbReference>
<evidence type="ECO:0000313" key="2">
    <source>
        <dbReference type="WBParaSite" id="Minc3s00206g07554"/>
    </source>
</evidence>
<proteinExistence type="predicted"/>